<evidence type="ECO:0000313" key="2">
    <source>
        <dbReference type="EMBL" id="CAL6024286.1"/>
    </source>
</evidence>
<gene>
    <name evidence="2" type="ORF">HINF_LOCUS29543</name>
    <name evidence="1" type="ORF">HINF_LOCUS52557</name>
</gene>
<organism evidence="1">
    <name type="scientific">Hexamita inflata</name>
    <dbReference type="NCBI Taxonomy" id="28002"/>
    <lineage>
        <taxon>Eukaryota</taxon>
        <taxon>Metamonada</taxon>
        <taxon>Diplomonadida</taxon>
        <taxon>Hexamitidae</taxon>
        <taxon>Hexamitinae</taxon>
        <taxon>Hexamita</taxon>
    </lineage>
</organism>
<dbReference type="EMBL" id="CATOUU010000983">
    <property type="protein sequence ID" value="CAI9964912.1"/>
    <property type="molecule type" value="Genomic_DNA"/>
</dbReference>
<accession>A0AA86QX83</accession>
<reference evidence="1" key="1">
    <citation type="submission" date="2023-06" db="EMBL/GenBank/DDBJ databases">
        <authorList>
            <person name="Kurt Z."/>
        </authorList>
    </citation>
    <scope>NUCLEOTIDE SEQUENCE</scope>
</reference>
<proteinExistence type="predicted"/>
<dbReference type="EMBL" id="CAXDID020000095">
    <property type="protein sequence ID" value="CAL6024286.1"/>
    <property type="molecule type" value="Genomic_DNA"/>
</dbReference>
<name>A0AA86QX83_9EUKA</name>
<keyword evidence="3" id="KW-1185">Reference proteome</keyword>
<evidence type="ECO:0000313" key="3">
    <source>
        <dbReference type="Proteomes" id="UP001642409"/>
    </source>
</evidence>
<evidence type="ECO:0000313" key="1">
    <source>
        <dbReference type="EMBL" id="CAI9964912.1"/>
    </source>
</evidence>
<protein>
    <submittedName>
        <fullName evidence="2">Hypothetical_protein</fullName>
    </submittedName>
</protein>
<reference evidence="2 3" key="2">
    <citation type="submission" date="2024-07" db="EMBL/GenBank/DDBJ databases">
        <authorList>
            <person name="Akdeniz Z."/>
        </authorList>
    </citation>
    <scope>NUCLEOTIDE SEQUENCE [LARGE SCALE GENOMIC DNA]</scope>
</reference>
<sequence length="110" mass="12906">MKTFIIERLWWTMLFKWSLYRARIICTKMYFIYCSVVLVANMWRGVQATQNGGENFTPVSPEKCCFQCTNQFNAAYTGCNFIYTCSPSLEPDITIFVTFEAVEFTHSQYI</sequence>
<comment type="caution">
    <text evidence="1">The sequence shown here is derived from an EMBL/GenBank/DDBJ whole genome shotgun (WGS) entry which is preliminary data.</text>
</comment>
<dbReference type="AlphaFoldDB" id="A0AA86QX83"/>
<dbReference type="Proteomes" id="UP001642409">
    <property type="component" value="Unassembled WGS sequence"/>
</dbReference>